<reference evidence="1" key="1">
    <citation type="journal article" date="2020" name="Nature">
        <title>Giant virus diversity and host interactions through global metagenomics.</title>
        <authorList>
            <person name="Schulz F."/>
            <person name="Roux S."/>
            <person name="Paez-Espino D."/>
            <person name="Jungbluth S."/>
            <person name="Walsh D.A."/>
            <person name="Denef V.J."/>
            <person name="McMahon K.D."/>
            <person name="Konstantinidis K.T."/>
            <person name="Eloe-Fadrosh E.A."/>
            <person name="Kyrpides N.C."/>
            <person name="Woyke T."/>
        </authorList>
    </citation>
    <scope>NUCLEOTIDE SEQUENCE</scope>
    <source>
        <strain evidence="1">GVMAG-M-3300025652-16</strain>
    </source>
</reference>
<sequence>MNLENILAEWQVDCRIDPSSIDESSRCTPELHAKYLGLLSNTKLKLKQAEFKQKDLMKSKWLWYQGKMPYEEVIELGWEPDPFNGLKILKGEMEHYIEADPELVASEARIEYLKTCIDTLKEIVENLKWRHQTIGNIIRWKQFEAGF</sequence>
<evidence type="ECO:0008006" key="2">
    <source>
        <dbReference type="Google" id="ProtNLM"/>
    </source>
</evidence>
<dbReference type="AlphaFoldDB" id="A0A6C0J1L0"/>
<name>A0A6C0J1L0_9ZZZZ</name>
<organism evidence="1">
    <name type="scientific">viral metagenome</name>
    <dbReference type="NCBI Taxonomy" id="1070528"/>
    <lineage>
        <taxon>unclassified sequences</taxon>
        <taxon>metagenomes</taxon>
        <taxon>organismal metagenomes</taxon>
    </lineage>
</organism>
<dbReference type="EMBL" id="MN740293">
    <property type="protein sequence ID" value="QHT98545.1"/>
    <property type="molecule type" value="Genomic_DNA"/>
</dbReference>
<evidence type="ECO:0000313" key="1">
    <source>
        <dbReference type="EMBL" id="QHT98545.1"/>
    </source>
</evidence>
<proteinExistence type="predicted"/>
<dbReference type="InterPro" id="IPR021289">
    <property type="entry name" value="UvsY"/>
</dbReference>
<protein>
    <recommendedName>
        <fullName evidence="2">UvsY</fullName>
    </recommendedName>
</protein>
<accession>A0A6C0J1L0</accession>
<dbReference type="Pfam" id="PF11056">
    <property type="entry name" value="UvsY"/>
    <property type="match status" value="1"/>
</dbReference>